<reference evidence="1" key="1">
    <citation type="submission" date="2021-08" db="EMBL/GenBank/DDBJ databases">
        <authorList>
            <person name="Misof B."/>
            <person name="Oliver O."/>
            <person name="Podsiadlowski L."/>
            <person name="Donath A."/>
            <person name="Peters R."/>
            <person name="Mayer C."/>
            <person name="Rust J."/>
            <person name="Gunkel S."/>
            <person name="Lesny P."/>
            <person name="Martin S."/>
            <person name="Oeyen J.P."/>
            <person name="Petersen M."/>
            <person name="Panagiotis P."/>
            <person name="Wilbrandt J."/>
            <person name="Tanja T."/>
        </authorList>
    </citation>
    <scope>NUCLEOTIDE SEQUENCE</scope>
    <source>
        <strain evidence="1">GBR_01_08_01A</strain>
        <tissue evidence="1">Thorax + abdomen</tissue>
    </source>
</reference>
<sequence>MRRYVSKQRECGSVSCVVRNAGESRKNVGLSLKMHHPCHGTMVDCTVGGISSPFHDPLSGQTSDACRWKWKQRRSHRSRSMAC</sequence>
<dbReference type="AlphaFoldDB" id="A0AAD9VMX7"/>
<dbReference type="Proteomes" id="UP001258017">
    <property type="component" value="Unassembled WGS sequence"/>
</dbReference>
<gene>
    <name evidence="1" type="ORF">KPH14_011326</name>
</gene>
<proteinExistence type="predicted"/>
<evidence type="ECO:0000313" key="1">
    <source>
        <dbReference type="EMBL" id="KAK2580696.1"/>
    </source>
</evidence>
<dbReference type="EMBL" id="JAIFRP010000047">
    <property type="protein sequence ID" value="KAK2580696.1"/>
    <property type="molecule type" value="Genomic_DNA"/>
</dbReference>
<protein>
    <submittedName>
        <fullName evidence="1">Uncharacterized protein</fullName>
    </submittedName>
</protein>
<accession>A0AAD9VMX7</accession>
<comment type="caution">
    <text evidence="1">The sequence shown here is derived from an EMBL/GenBank/DDBJ whole genome shotgun (WGS) entry which is preliminary data.</text>
</comment>
<keyword evidence="2" id="KW-1185">Reference proteome</keyword>
<evidence type="ECO:0000313" key="2">
    <source>
        <dbReference type="Proteomes" id="UP001258017"/>
    </source>
</evidence>
<name>A0AAD9VMX7_9HYME</name>
<reference evidence="1" key="2">
    <citation type="journal article" date="2023" name="Commun. Biol.">
        <title>Intrasexual cuticular hydrocarbon dimorphism in a wasp sheds light on hydrocarbon biosynthesis genes in Hymenoptera.</title>
        <authorList>
            <person name="Moris V.C."/>
            <person name="Podsiadlowski L."/>
            <person name="Martin S."/>
            <person name="Oeyen J.P."/>
            <person name="Donath A."/>
            <person name="Petersen M."/>
            <person name="Wilbrandt J."/>
            <person name="Misof B."/>
            <person name="Liedtke D."/>
            <person name="Thamm M."/>
            <person name="Scheiner R."/>
            <person name="Schmitt T."/>
            <person name="Niehuis O."/>
        </authorList>
    </citation>
    <scope>NUCLEOTIDE SEQUENCE</scope>
    <source>
        <strain evidence="1">GBR_01_08_01A</strain>
    </source>
</reference>
<organism evidence="1 2">
    <name type="scientific">Odynerus spinipes</name>
    <dbReference type="NCBI Taxonomy" id="1348599"/>
    <lineage>
        <taxon>Eukaryota</taxon>
        <taxon>Metazoa</taxon>
        <taxon>Ecdysozoa</taxon>
        <taxon>Arthropoda</taxon>
        <taxon>Hexapoda</taxon>
        <taxon>Insecta</taxon>
        <taxon>Pterygota</taxon>
        <taxon>Neoptera</taxon>
        <taxon>Endopterygota</taxon>
        <taxon>Hymenoptera</taxon>
        <taxon>Apocrita</taxon>
        <taxon>Aculeata</taxon>
        <taxon>Vespoidea</taxon>
        <taxon>Vespidae</taxon>
        <taxon>Eumeninae</taxon>
        <taxon>Odynerus</taxon>
    </lineage>
</organism>